<accession>A0A845AN12</accession>
<keyword evidence="3" id="KW-1185">Reference proteome</keyword>
<evidence type="ECO:0000313" key="3">
    <source>
        <dbReference type="Proteomes" id="UP000439780"/>
    </source>
</evidence>
<evidence type="ECO:0000256" key="1">
    <source>
        <dbReference type="SAM" id="SignalP"/>
    </source>
</evidence>
<sequence length="117" mass="12398">MILALASALVLAATPAQAAPAPQLDNAQQTSLKCAITLSIGTELQRRGDPVAAGWPPLGDRAREFFVRVMAQLMDDTGMTHDQVAALVRKQSKLLADKNVVSRAMPGCVELMKDSGV</sequence>
<organism evidence="2 3">
    <name type="scientific">Qipengyuania algicida</name>
    <dbReference type="NCBI Taxonomy" id="1836209"/>
    <lineage>
        <taxon>Bacteria</taxon>
        <taxon>Pseudomonadati</taxon>
        <taxon>Pseudomonadota</taxon>
        <taxon>Alphaproteobacteria</taxon>
        <taxon>Sphingomonadales</taxon>
        <taxon>Erythrobacteraceae</taxon>
        <taxon>Qipengyuania</taxon>
    </lineage>
</organism>
<protein>
    <submittedName>
        <fullName evidence="2">Uncharacterized protein</fullName>
    </submittedName>
</protein>
<dbReference type="OrthoDB" id="7582310at2"/>
<dbReference type="EMBL" id="WTYA01000012">
    <property type="protein sequence ID" value="MXP29896.1"/>
    <property type="molecule type" value="Genomic_DNA"/>
</dbReference>
<dbReference type="Proteomes" id="UP000439780">
    <property type="component" value="Unassembled WGS sequence"/>
</dbReference>
<evidence type="ECO:0000313" key="2">
    <source>
        <dbReference type="EMBL" id="MXP29896.1"/>
    </source>
</evidence>
<keyword evidence="1" id="KW-0732">Signal</keyword>
<name>A0A845AN12_9SPHN</name>
<reference evidence="2 3" key="1">
    <citation type="submission" date="2019-12" db="EMBL/GenBank/DDBJ databases">
        <title>Genomic-based taxomic classification of the family Erythrobacteraceae.</title>
        <authorList>
            <person name="Xu L."/>
        </authorList>
    </citation>
    <scope>NUCLEOTIDE SEQUENCE [LARGE SCALE GENOMIC DNA]</scope>
    <source>
        <strain evidence="2 3">KEMB 9005-328</strain>
    </source>
</reference>
<dbReference type="RefSeq" id="WP_160754192.1">
    <property type="nucleotide sequence ID" value="NZ_WTYA01000012.1"/>
</dbReference>
<gene>
    <name evidence="2" type="ORF">GRI58_13865</name>
</gene>
<feature type="signal peptide" evidence="1">
    <location>
        <begin position="1"/>
        <end position="18"/>
    </location>
</feature>
<feature type="chain" id="PRO_5032440977" evidence="1">
    <location>
        <begin position="19"/>
        <end position="117"/>
    </location>
</feature>
<comment type="caution">
    <text evidence="2">The sequence shown here is derived from an EMBL/GenBank/DDBJ whole genome shotgun (WGS) entry which is preliminary data.</text>
</comment>
<proteinExistence type="predicted"/>
<dbReference type="AlphaFoldDB" id="A0A845AN12"/>